<organism evidence="1 2">
    <name type="scientific">Flavobacterium collinsii</name>
    <dbReference type="NCBI Taxonomy" id="1114861"/>
    <lineage>
        <taxon>Bacteria</taxon>
        <taxon>Pseudomonadati</taxon>
        <taxon>Bacteroidota</taxon>
        <taxon>Flavobacteriia</taxon>
        <taxon>Flavobacteriales</taxon>
        <taxon>Flavobacteriaceae</taxon>
        <taxon>Flavobacterium</taxon>
    </lineage>
</organism>
<sequence length="430" mass="50366">MKTRINELILTGLFLVFANWGQAQISQKVIKQFPAHIIYQINEMSSKIVLNEDKQIKVGKKLFARDSLANVELNKGEAVSKLKIYYEIEKNFFQNICTQEEIEEYFHKADPTNRFLLALRSITVLKLNPTQISQLREQNAVLDLVTITNQHKKIQYYNSKLESILDRKQFVLLIKQIYSQQSLEETKKDWQNIQQFKLISTKDTSGLYKELYNYNLMVNTVVDPQSEKLGVIKNREVRNALMLQKQPSILTRYNILSEGSYKKNLFSTTIKFQEDLNLAQIQIDSLLSKYRTLELQKLKDEKKDQMLNKKSEYILYENTAILEILDPKQLARLLIKKNEKAASNIAVNSWEELEQLGLTKNVDRNTTLKEFMHYQLNFLVASDQVKMNNNAVNIFNKRDVELKKPELLKQLEQTKRNQETSKSAKNALKW</sequence>
<dbReference type="RefSeq" id="WP_173966282.1">
    <property type="nucleotide sequence ID" value="NZ_CADCST010000083.1"/>
</dbReference>
<name>A0ABN7EL00_9FLAO</name>
<evidence type="ECO:0000313" key="1">
    <source>
        <dbReference type="EMBL" id="CAA9198751.1"/>
    </source>
</evidence>
<dbReference type="EMBL" id="CADCST010000083">
    <property type="protein sequence ID" value="CAA9198751.1"/>
    <property type="molecule type" value="Genomic_DNA"/>
</dbReference>
<comment type="caution">
    <text evidence="1">The sequence shown here is derived from an EMBL/GenBank/DDBJ whole genome shotgun (WGS) entry which is preliminary data.</text>
</comment>
<protein>
    <submittedName>
        <fullName evidence="1">Uncharacterized protein</fullName>
    </submittedName>
</protein>
<evidence type="ECO:0000313" key="2">
    <source>
        <dbReference type="Proteomes" id="UP000474567"/>
    </source>
</evidence>
<gene>
    <name evidence="1" type="ORF">FLACOL7796_02315</name>
</gene>
<keyword evidence="2" id="KW-1185">Reference proteome</keyword>
<dbReference type="Proteomes" id="UP000474567">
    <property type="component" value="Unassembled WGS sequence"/>
</dbReference>
<proteinExistence type="predicted"/>
<reference evidence="1 2" key="1">
    <citation type="submission" date="2020-02" db="EMBL/GenBank/DDBJ databases">
        <authorList>
            <person name="Criscuolo A."/>
        </authorList>
    </citation>
    <scope>NUCLEOTIDE SEQUENCE [LARGE SCALE GENOMIC DNA]</scope>
    <source>
        <strain evidence="1">CECT7796</strain>
    </source>
</reference>
<accession>A0ABN7EL00</accession>